<reference evidence="3" key="1">
    <citation type="submission" date="2022-07" db="EMBL/GenBank/DDBJ databases">
        <title>Enhanced cultured diversity of the mouse gut microbiota enables custom-made synthetic communities.</title>
        <authorList>
            <person name="Afrizal A."/>
        </authorList>
    </citation>
    <scope>NUCLEOTIDE SEQUENCE</scope>
    <source>
        <strain evidence="3">DSM 28593</strain>
    </source>
</reference>
<organism evidence="3 4">
    <name type="scientific">Irregularibacter muris</name>
    <dbReference type="NCBI Taxonomy" id="1796619"/>
    <lineage>
        <taxon>Bacteria</taxon>
        <taxon>Bacillati</taxon>
        <taxon>Bacillota</taxon>
        <taxon>Clostridia</taxon>
        <taxon>Eubacteriales</taxon>
        <taxon>Eubacteriaceae</taxon>
        <taxon>Irregularibacter</taxon>
    </lineage>
</organism>
<evidence type="ECO:0000313" key="4">
    <source>
        <dbReference type="Proteomes" id="UP001205748"/>
    </source>
</evidence>
<dbReference type="Pfam" id="PF07486">
    <property type="entry name" value="Hydrolase_2"/>
    <property type="match status" value="1"/>
</dbReference>
<dbReference type="EMBL" id="JANKAS010000001">
    <property type="protein sequence ID" value="MCR1897637.1"/>
    <property type="molecule type" value="Genomic_DNA"/>
</dbReference>
<sequence>MKTKKKIILTIFIAVLMLAIITPEVLASESYRLLKFGSRGNDVAHLQQTLQNRGYSISVDGIYGKKTERTVINFQINHKLRIDGIAGRETQSKLFGNATTTSRGTTSNTKVDSNDIYWLARIIQAEAGAEPYKGKVAVGNVIINRVNSKDFPNTVYNVIFEYYKNIPQFSPVADGTIYNNPSQESIQAAKEAIGGARPVGNSTYFFNPSKAAGSWIVNNKAYVTRIGGHVFYQ</sequence>
<evidence type="ECO:0000259" key="1">
    <source>
        <dbReference type="Pfam" id="PF01471"/>
    </source>
</evidence>
<accession>A0AAE3HDY5</accession>
<dbReference type="InterPro" id="IPR002477">
    <property type="entry name" value="Peptidoglycan-bd-like"/>
</dbReference>
<dbReference type="SUPFAM" id="SSF47090">
    <property type="entry name" value="PGBD-like"/>
    <property type="match status" value="1"/>
</dbReference>
<feature type="domain" description="Cell wall hydrolase SleB" evidence="2">
    <location>
        <begin position="130"/>
        <end position="232"/>
    </location>
</feature>
<dbReference type="Proteomes" id="UP001205748">
    <property type="component" value="Unassembled WGS sequence"/>
</dbReference>
<comment type="caution">
    <text evidence="3">The sequence shown here is derived from an EMBL/GenBank/DDBJ whole genome shotgun (WGS) entry which is preliminary data.</text>
</comment>
<dbReference type="GO" id="GO:0016787">
    <property type="term" value="F:hydrolase activity"/>
    <property type="evidence" value="ECO:0007669"/>
    <property type="project" value="UniProtKB-KW"/>
</dbReference>
<proteinExistence type="predicted"/>
<dbReference type="RefSeq" id="WP_257529045.1">
    <property type="nucleotide sequence ID" value="NZ_JANKAS010000001.1"/>
</dbReference>
<dbReference type="InterPro" id="IPR042047">
    <property type="entry name" value="SleB_dom1"/>
</dbReference>
<evidence type="ECO:0000259" key="2">
    <source>
        <dbReference type="Pfam" id="PF07486"/>
    </source>
</evidence>
<dbReference type="Gene3D" id="1.10.10.2520">
    <property type="entry name" value="Cell wall hydrolase SleB, domain 1"/>
    <property type="match status" value="1"/>
</dbReference>
<evidence type="ECO:0000313" key="3">
    <source>
        <dbReference type="EMBL" id="MCR1897637.1"/>
    </source>
</evidence>
<dbReference type="InterPro" id="IPR036366">
    <property type="entry name" value="PGBDSf"/>
</dbReference>
<dbReference type="InterPro" id="IPR011105">
    <property type="entry name" value="Cell_wall_hydrolase_SleB"/>
</dbReference>
<dbReference type="AlphaFoldDB" id="A0AAE3HDY5"/>
<feature type="domain" description="Peptidoglycan binding-like" evidence="1">
    <location>
        <begin position="39"/>
        <end position="94"/>
    </location>
</feature>
<keyword evidence="4" id="KW-1185">Reference proteome</keyword>
<dbReference type="Gene3D" id="1.10.101.10">
    <property type="entry name" value="PGBD-like superfamily/PGBD"/>
    <property type="match status" value="1"/>
</dbReference>
<dbReference type="InterPro" id="IPR036365">
    <property type="entry name" value="PGBD-like_sf"/>
</dbReference>
<gene>
    <name evidence="3" type="ORF">NSA47_01355</name>
</gene>
<dbReference type="Gene3D" id="6.20.240.60">
    <property type="match status" value="1"/>
</dbReference>
<keyword evidence="3" id="KW-0378">Hydrolase</keyword>
<protein>
    <submittedName>
        <fullName evidence="3">Cell wall hydrolase</fullName>
    </submittedName>
</protein>
<dbReference type="Pfam" id="PF01471">
    <property type="entry name" value="PG_binding_1"/>
    <property type="match status" value="1"/>
</dbReference>
<name>A0AAE3HDY5_9FIRM</name>